<dbReference type="Pfam" id="PF08448">
    <property type="entry name" value="PAS_4"/>
    <property type="match status" value="1"/>
</dbReference>
<keyword evidence="6" id="KW-0902">Two-component regulatory system</keyword>
<dbReference type="SMART" id="SM00086">
    <property type="entry name" value="PAC"/>
    <property type="match status" value="3"/>
</dbReference>
<keyword evidence="8" id="KW-0175">Coiled coil</keyword>
<dbReference type="InterPro" id="IPR035965">
    <property type="entry name" value="PAS-like_dom_sf"/>
</dbReference>
<dbReference type="AlphaFoldDB" id="A0A928VMU7"/>
<dbReference type="SMART" id="SM00116">
    <property type="entry name" value="CBS"/>
    <property type="match status" value="4"/>
</dbReference>
<feature type="domain" description="CBS" evidence="12">
    <location>
        <begin position="19"/>
        <end position="87"/>
    </location>
</feature>
<dbReference type="PROSITE" id="PS51371">
    <property type="entry name" value="CBS"/>
    <property type="match status" value="4"/>
</dbReference>
<dbReference type="SMART" id="SM00091">
    <property type="entry name" value="PAS"/>
    <property type="match status" value="3"/>
</dbReference>
<feature type="domain" description="PAS" evidence="10">
    <location>
        <begin position="630"/>
        <end position="701"/>
    </location>
</feature>
<dbReference type="RefSeq" id="WP_264325349.1">
    <property type="nucleotide sequence ID" value="NZ_JADEXQ010000037.1"/>
</dbReference>
<dbReference type="SMART" id="SM00387">
    <property type="entry name" value="HATPase_c"/>
    <property type="match status" value="1"/>
</dbReference>
<dbReference type="SMART" id="SM00388">
    <property type="entry name" value="HisKA"/>
    <property type="match status" value="1"/>
</dbReference>
<protein>
    <recommendedName>
        <fullName evidence="2">histidine kinase</fullName>
        <ecNumber evidence="2">2.7.13.3</ecNumber>
    </recommendedName>
</protein>
<name>A0A928VMU7_9CYAN</name>
<feature type="domain" description="Histidine kinase" evidence="9">
    <location>
        <begin position="904"/>
        <end position="1130"/>
    </location>
</feature>
<keyword evidence="7" id="KW-0129">CBS domain</keyword>
<feature type="domain" description="CBS" evidence="12">
    <location>
        <begin position="163"/>
        <end position="228"/>
    </location>
</feature>
<evidence type="ECO:0000256" key="8">
    <source>
        <dbReference type="SAM" id="Coils"/>
    </source>
</evidence>
<feature type="domain" description="PAC" evidence="11">
    <location>
        <begin position="400"/>
        <end position="452"/>
    </location>
</feature>
<dbReference type="InterPro" id="IPR052162">
    <property type="entry name" value="Sensor_kinase/Photoreceptor"/>
</dbReference>
<dbReference type="Gene3D" id="3.30.450.40">
    <property type="match status" value="1"/>
</dbReference>
<dbReference type="InterPro" id="IPR000644">
    <property type="entry name" value="CBS_dom"/>
</dbReference>
<dbReference type="Pfam" id="PF01590">
    <property type="entry name" value="GAF"/>
    <property type="match status" value="1"/>
</dbReference>
<dbReference type="InterPro" id="IPR036097">
    <property type="entry name" value="HisK_dim/P_sf"/>
</dbReference>
<dbReference type="FunFam" id="3.30.450.20:FF:000099">
    <property type="entry name" value="Sensory box sensor histidine kinase"/>
    <property type="match status" value="1"/>
</dbReference>
<dbReference type="Gene3D" id="3.30.565.10">
    <property type="entry name" value="Histidine kinase-like ATPase, C-terminal domain"/>
    <property type="match status" value="1"/>
</dbReference>
<feature type="domain" description="PAC" evidence="11">
    <location>
        <begin position="833"/>
        <end position="886"/>
    </location>
</feature>
<proteinExistence type="predicted"/>
<evidence type="ECO:0000259" key="12">
    <source>
        <dbReference type="PROSITE" id="PS51371"/>
    </source>
</evidence>
<dbReference type="InterPro" id="IPR046342">
    <property type="entry name" value="CBS_dom_sf"/>
</dbReference>
<feature type="domain" description="PAC" evidence="11">
    <location>
        <begin position="703"/>
        <end position="755"/>
    </location>
</feature>
<sequence>MTQADDLSTLLSLNTEVAIDRNPLRVSGDLFVCDVLRQMAGRSLPPADAAAGASVRSSYALIVEQGQLLGILTERDVVRLTAQGEDLATTKVATVMTTGVIKSSLEELSHPLSVLEVLRQHQIRHMPVIDDQGEIVGVATLEHMRQSLKFWDLLRLRQVHEVMSPSVVTAPPTQSLLTLVQIMAERRISCVVIAVPHPDDPTAQQPIGIVTERDIVQLQTQQLAWADLTAADVMSAPLVCMDVEASLWEVHLRMQALRVRRMVVVRQGKLAGLITQTSLLAALDPIAMYNAILSLKAEVDDLKQQQMRLLQQQNAQLEVQISKTDRRFQAIFNNTFQFTGLLSLGGMLLEANQTALDFGGLKPEDVLHRPFWEAHWWTISAATQAQLKAAVRRAAQGEFVRYEVEVLGANAQVMCIDFSIRPLRDESGQIVLLIPEGRDITAQKISERALQTQLKLNQLVAEISTRFVQIQPNQVGAQVQRALQELGEFIQVDTSYVFHLDHENRCFSMTHEWVQSGLTAHIAQAQAIPQEAFPWSLAQLRRGEILQVDDRRALSPAAAVDQQAWENFDLMSLLAIPLLVDQQIVGWLGFGTFARVYTWSDDHIRLLKIFAEMLTHVLQRQQASQALHQSEQRYAILAQASPVGIFRTNVNGQCLSVNDRWSQIAGLSIAAALGDGWATAIHPDDRDRVFEEWNASVVENRPFNLEYRFQRSDGTVTWVLGQAVVECDESGQRTGYVGTITDITALKQAARLKSELRLLEDIVEATLAGYWDWDITAQTLYLSPTFKQMLGYADAELTNVPETLERLAVHEPQSESIFERLIQHAQTRGQAPFHAEVRYRHKNADVIWVIFAGRVIEWDTYGQPRRFVGCHVDITPRKRTQQQLQKLNQELQRSNQELEQYAYVTSHDLQEPLRAITGYTQLLLQNYGAQLSEPEAQEYLDYIMGGASRMRQLIQDLLEYSRLGRHDLALERVDCAVVLDDVLQDLQGAIQAANATITSDPLPMVLADRHQLYQLFQNLLSNGIKFQSDQPPQIHISVATQSTADGVLQPESPDPMWCFAVCDNGIGIKSQYHERIFAIFRRLHSQNKFPGTGIGLAICKKVLELHGGKIWVTSQLGAGSTFHFTWPIAVEEEDD</sequence>
<dbReference type="PROSITE" id="PS50109">
    <property type="entry name" value="HIS_KIN"/>
    <property type="match status" value="1"/>
</dbReference>
<dbReference type="PROSITE" id="PS50112">
    <property type="entry name" value="PAS"/>
    <property type="match status" value="2"/>
</dbReference>
<dbReference type="GO" id="GO:0000155">
    <property type="term" value="F:phosphorelay sensor kinase activity"/>
    <property type="evidence" value="ECO:0007669"/>
    <property type="project" value="InterPro"/>
</dbReference>
<dbReference type="PANTHER" id="PTHR43304:SF1">
    <property type="entry name" value="PAC DOMAIN-CONTAINING PROTEIN"/>
    <property type="match status" value="1"/>
</dbReference>
<dbReference type="Pfam" id="PF02518">
    <property type="entry name" value="HATPase_c"/>
    <property type="match status" value="1"/>
</dbReference>
<dbReference type="PRINTS" id="PR00344">
    <property type="entry name" value="BCTRLSENSOR"/>
</dbReference>
<dbReference type="SUPFAM" id="SSF47384">
    <property type="entry name" value="Homodimeric domain of signal transducing histidine kinase"/>
    <property type="match status" value="1"/>
</dbReference>
<comment type="caution">
    <text evidence="13">The sequence shown here is derived from an EMBL/GenBank/DDBJ whole genome shotgun (WGS) entry which is preliminary data.</text>
</comment>
<dbReference type="SMART" id="SM00065">
    <property type="entry name" value="GAF"/>
    <property type="match status" value="1"/>
</dbReference>
<dbReference type="FunFam" id="3.30.565.10:FF:000006">
    <property type="entry name" value="Sensor histidine kinase WalK"/>
    <property type="match status" value="1"/>
</dbReference>
<evidence type="ECO:0000313" key="14">
    <source>
        <dbReference type="Proteomes" id="UP000625316"/>
    </source>
</evidence>
<dbReference type="InterPro" id="IPR013656">
    <property type="entry name" value="PAS_4"/>
</dbReference>
<accession>A0A928VMU7</accession>
<reference evidence="13" key="1">
    <citation type="submission" date="2020-10" db="EMBL/GenBank/DDBJ databases">
        <authorList>
            <person name="Castelo-Branco R."/>
            <person name="Eusebio N."/>
            <person name="Adriana R."/>
            <person name="Vieira A."/>
            <person name="Brugerolle De Fraissinette N."/>
            <person name="Rezende De Castro R."/>
            <person name="Schneider M.P."/>
            <person name="Vasconcelos V."/>
            <person name="Leao P.N."/>
        </authorList>
    </citation>
    <scope>NUCLEOTIDE SEQUENCE</scope>
    <source>
        <strain evidence="13">LEGE 11480</strain>
    </source>
</reference>
<evidence type="ECO:0000256" key="5">
    <source>
        <dbReference type="ARBA" id="ARBA00022777"/>
    </source>
</evidence>
<feature type="coiled-coil region" evidence="8">
    <location>
        <begin position="877"/>
        <end position="904"/>
    </location>
</feature>
<evidence type="ECO:0000256" key="6">
    <source>
        <dbReference type="ARBA" id="ARBA00023012"/>
    </source>
</evidence>
<dbReference type="NCBIfam" id="TIGR00229">
    <property type="entry name" value="sensory_box"/>
    <property type="match status" value="3"/>
</dbReference>
<evidence type="ECO:0000313" key="13">
    <source>
        <dbReference type="EMBL" id="MBE9030522.1"/>
    </source>
</evidence>
<dbReference type="CDD" id="cd00082">
    <property type="entry name" value="HisKA"/>
    <property type="match status" value="1"/>
</dbReference>
<keyword evidence="4" id="KW-0808">Transferase</keyword>
<feature type="coiled-coil region" evidence="8">
    <location>
        <begin position="292"/>
        <end position="327"/>
    </location>
</feature>
<gene>
    <name evidence="13" type="ORF">IQ266_12350</name>
</gene>
<dbReference type="EMBL" id="JADEXQ010000037">
    <property type="protein sequence ID" value="MBE9030522.1"/>
    <property type="molecule type" value="Genomic_DNA"/>
</dbReference>
<dbReference type="SUPFAM" id="SSF55785">
    <property type="entry name" value="PYP-like sensor domain (PAS domain)"/>
    <property type="match status" value="3"/>
</dbReference>
<evidence type="ECO:0000259" key="11">
    <source>
        <dbReference type="PROSITE" id="PS50113"/>
    </source>
</evidence>
<dbReference type="Gene3D" id="3.30.450.20">
    <property type="entry name" value="PAS domain"/>
    <property type="match status" value="3"/>
</dbReference>
<keyword evidence="14" id="KW-1185">Reference proteome</keyword>
<dbReference type="Gene3D" id="1.10.287.130">
    <property type="match status" value="1"/>
</dbReference>
<dbReference type="InterPro" id="IPR003661">
    <property type="entry name" value="HisK_dim/P_dom"/>
</dbReference>
<comment type="catalytic activity">
    <reaction evidence="1">
        <text>ATP + protein L-histidine = ADP + protein N-phospho-L-histidine.</text>
        <dbReference type="EC" id="2.7.13.3"/>
    </reaction>
</comment>
<evidence type="ECO:0000256" key="3">
    <source>
        <dbReference type="ARBA" id="ARBA00022553"/>
    </source>
</evidence>
<dbReference type="InterPro" id="IPR036890">
    <property type="entry name" value="HATPase_C_sf"/>
</dbReference>
<evidence type="ECO:0000256" key="7">
    <source>
        <dbReference type="PROSITE-ProRule" id="PRU00703"/>
    </source>
</evidence>
<dbReference type="InterPro" id="IPR004358">
    <property type="entry name" value="Sig_transdc_His_kin-like_C"/>
</dbReference>
<dbReference type="FunFam" id="3.30.450.20:FF:000155">
    <property type="entry name" value="Sensor histidine kinase TodS"/>
    <property type="match status" value="1"/>
</dbReference>
<evidence type="ECO:0000259" key="10">
    <source>
        <dbReference type="PROSITE" id="PS50112"/>
    </source>
</evidence>
<keyword evidence="3" id="KW-0597">Phosphoprotein</keyword>
<keyword evidence="5" id="KW-0418">Kinase</keyword>
<dbReference type="Pfam" id="PF08447">
    <property type="entry name" value="PAS_3"/>
    <property type="match status" value="2"/>
</dbReference>
<dbReference type="EC" id="2.7.13.3" evidence="2"/>
<dbReference type="Proteomes" id="UP000625316">
    <property type="component" value="Unassembled WGS sequence"/>
</dbReference>
<dbReference type="CDD" id="cd04620">
    <property type="entry name" value="CBS_two-component_sensor_histidine_kinase_repeat1"/>
    <property type="match status" value="1"/>
</dbReference>
<dbReference type="InterPro" id="IPR003594">
    <property type="entry name" value="HATPase_dom"/>
</dbReference>
<dbReference type="Pfam" id="PF00512">
    <property type="entry name" value="HisKA"/>
    <property type="match status" value="1"/>
</dbReference>
<dbReference type="InterPro" id="IPR001610">
    <property type="entry name" value="PAC"/>
</dbReference>
<dbReference type="PROSITE" id="PS50113">
    <property type="entry name" value="PAC"/>
    <property type="match status" value="3"/>
</dbReference>
<evidence type="ECO:0000256" key="2">
    <source>
        <dbReference type="ARBA" id="ARBA00012438"/>
    </source>
</evidence>
<dbReference type="CDD" id="cd00130">
    <property type="entry name" value="PAS"/>
    <property type="match status" value="3"/>
</dbReference>
<dbReference type="InterPro" id="IPR013655">
    <property type="entry name" value="PAS_fold_3"/>
</dbReference>
<dbReference type="Pfam" id="PF00571">
    <property type="entry name" value="CBS"/>
    <property type="match status" value="3"/>
</dbReference>
<dbReference type="Gene3D" id="3.10.580.10">
    <property type="entry name" value="CBS-domain"/>
    <property type="match status" value="2"/>
</dbReference>
<dbReference type="SUPFAM" id="SSF55781">
    <property type="entry name" value="GAF domain-like"/>
    <property type="match status" value="1"/>
</dbReference>
<dbReference type="SUPFAM" id="SSF54631">
    <property type="entry name" value="CBS-domain pair"/>
    <property type="match status" value="2"/>
</dbReference>
<dbReference type="SUPFAM" id="SSF55874">
    <property type="entry name" value="ATPase domain of HSP90 chaperone/DNA topoisomerase II/histidine kinase"/>
    <property type="match status" value="1"/>
</dbReference>
<feature type="domain" description="CBS" evidence="12">
    <location>
        <begin position="96"/>
        <end position="156"/>
    </location>
</feature>
<dbReference type="PANTHER" id="PTHR43304">
    <property type="entry name" value="PHYTOCHROME-LIKE PROTEIN CPH1"/>
    <property type="match status" value="1"/>
</dbReference>
<dbReference type="InterPro" id="IPR029016">
    <property type="entry name" value="GAF-like_dom_sf"/>
</dbReference>
<evidence type="ECO:0000256" key="4">
    <source>
        <dbReference type="ARBA" id="ARBA00022679"/>
    </source>
</evidence>
<dbReference type="InterPro" id="IPR000014">
    <property type="entry name" value="PAS"/>
</dbReference>
<organism evidence="13 14">
    <name type="scientific">Romeriopsis navalis LEGE 11480</name>
    <dbReference type="NCBI Taxonomy" id="2777977"/>
    <lineage>
        <taxon>Bacteria</taxon>
        <taxon>Bacillati</taxon>
        <taxon>Cyanobacteriota</taxon>
        <taxon>Cyanophyceae</taxon>
        <taxon>Leptolyngbyales</taxon>
        <taxon>Leptolyngbyaceae</taxon>
        <taxon>Romeriopsis</taxon>
        <taxon>Romeriopsis navalis</taxon>
    </lineage>
</organism>
<dbReference type="InterPro" id="IPR003018">
    <property type="entry name" value="GAF"/>
</dbReference>
<feature type="domain" description="CBS" evidence="12">
    <location>
        <begin position="234"/>
        <end position="295"/>
    </location>
</feature>
<feature type="domain" description="PAS" evidence="10">
    <location>
        <begin position="755"/>
        <end position="829"/>
    </location>
</feature>
<dbReference type="CDD" id="cd17774">
    <property type="entry name" value="CBS_two-component_sensor_histidine_kinase_repeat2"/>
    <property type="match status" value="1"/>
</dbReference>
<evidence type="ECO:0000256" key="1">
    <source>
        <dbReference type="ARBA" id="ARBA00000085"/>
    </source>
</evidence>
<dbReference type="InterPro" id="IPR000700">
    <property type="entry name" value="PAS-assoc_C"/>
</dbReference>
<evidence type="ECO:0000259" key="9">
    <source>
        <dbReference type="PROSITE" id="PS50109"/>
    </source>
</evidence>
<dbReference type="InterPro" id="IPR005467">
    <property type="entry name" value="His_kinase_dom"/>
</dbReference>